<feature type="non-terminal residue" evidence="2">
    <location>
        <position position="1"/>
    </location>
</feature>
<organism evidence="2">
    <name type="scientific">uncultured Rubrobacteraceae bacterium</name>
    <dbReference type="NCBI Taxonomy" id="349277"/>
    <lineage>
        <taxon>Bacteria</taxon>
        <taxon>Bacillati</taxon>
        <taxon>Actinomycetota</taxon>
        <taxon>Rubrobacteria</taxon>
        <taxon>Rubrobacterales</taxon>
        <taxon>Rubrobacteraceae</taxon>
        <taxon>environmental samples</taxon>
    </lineage>
</organism>
<name>A0A6J4TSP8_9ACTN</name>
<dbReference type="InterPro" id="IPR043137">
    <property type="entry name" value="GGT_ssub_C"/>
</dbReference>
<dbReference type="GO" id="GO:0103068">
    <property type="term" value="F:leukotriene C4 gamma-glutamyl transferase activity"/>
    <property type="evidence" value="ECO:0007669"/>
    <property type="project" value="UniProtKB-EC"/>
</dbReference>
<feature type="region of interest" description="Disordered" evidence="1">
    <location>
        <begin position="166"/>
        <end position="186"/>
    </location>
</feature>
<dbReference type="Pfam" id="PF01019">
    <property type="entry name" value="G_glu_transpept"/>
    <property type="match status" value="1"/>
</dbReference>
<keyword evidence="2" id="KW-0012">Acyltransferase</keyword>
<dbReference type="SUPFAM" id="SSF56235">
    <property type="entry name" value="N-terminal nucleophile aminohydrolases (Ntn hydrolases)"/>
    <property type="match status" value="1"/>
</dbReference>
<gene>
    <name evidence="2" type="ORF">AVDCRST_MAG05-4382</name>
</gene>
<proteinExistence type="predicted"/>
<sequence length="186" mass="19511">CAVDAEGNGCSFINSLYMGFGSGIVAPGTGVCLQNRGFSFRLDPNHPNGLAPGKRPMHTIIPGLATSSATGALWAVFGNMGGPMQPQGHAQVLSNLIDHGMTPQEAVDHPRHLHLDDTLFVEGRLPEHEVGRLREKGHAVEVGEDYIVPVGGAQVIRVHEDGVRACGSDPRKDGLALAQGPGGEGR</sequence>
<keyword evidence="2" id="KW-0808">Transferase</keyword>
<evidence type="ECO:0000256" key="1">
    <source>
        <dbReference type="SAM" id="MobiDB-lite"/>
    </source>
</evidence>
<dbReference type="PANTHER" id="PTHR43881">
    <property type="entry name" value="GAMMA-GLUTAMYLTRANSPEPTIDASE (AFU_ORTHOLOGUE AFUA_4G13580)"/>
    <property type="match status" value="1"/>
</dbReference>
<dbReference type="EC" id="2.3.2.2" evidence="2"/>
<accession>A0A6J4TSP8</accession>
<dbReference type="PANTHER" id="PTHR43881:SF1">
    <property type="entry name" value="GAMMA-GLUTAMYLTRANSPEPTIDASE (AFU_ORTHOLOGUE AFUA_4G13580)"/>
    <property type="match status" value="1"/>
</dbReference>
<dbReference type="AlphaFoldDB" id="A0A6J4TSP8"/>
<keyword evidence="2" id="KW-0378">Hydrolase</keyword>
<dbReference type="InterPro" id="IPR052896">
    <property type="entry name" value="GGT-like_enzyme"/>
</dbReference>
<dbReference type="Gene3D" id="3.60.20.40">
    <property type="match status" value="1"/>
</dbReference>
<evidence type="ECO:0000313" key="2">
    <source>
        <dbReference type="EMBL" id="CAA9530585.1"/>
    </source>
</evidence>
<dbReference type="EC" id="3.4.19.13" evidence="2"/>
<protein>
    <submittedName>
        <fullName evidence="2">Gamma-glutamyltranspeptidase @ Glutathione hydrolase</fullName>
        <ecNumber evidence="2">2.3.2.2</ecNumber>
        <ecNumber evidence="2">3.4.19.13</ecNumber>
    </submittedName>
</protein>
<reference evidence="2" key="1">
    <citation type="submission" date="2020-02" db="EMBL/GenBank/DDBJ databases">
        <authorList>
            <person name="Meier V. D."/>
        </authorList>
    </citation>
    <scope>NUCLEOTIDE SEQUENCE</scope>
    <source>
        <strain evidence="2">AVDCRST_MAG05</strain>
    </source>
</reference>
<dbReference type="EMBL" id="CADCVM010000476">
    <property type="protein sequence ID" value="CAA9530585.1"/>
    <property type="molecule type" value="Genomic_DNA"/>
</dbReference>
<dbReference type="InterPro" id="IPR029055">
    <property type="entry name" value="Ntn_hydrolases_N"/>
</dbReference>
<dbReference type="GO" id="GO:0036374">
    <property type="term" value="F:glutathione hydrolase activity"/>
    <property type="evidence" value="ECO:0007669"/>
    <property type="project" value="UniProtKB-EC"/>
</dbReference>